<dbReference type="AlphaFoldDB" id="A0A317ULZ8"/>
<name>A0A317ULZ8_ASPEC</name>
<comment type="caution">
    <text evidence="1">The sequence shown here is derived from an EMBL/GenBank/DDBJ whole genome shotgun (WGS) entry which is preliminary data.</text>
</comment>
<dbReference type="Proteomes" id="UP000246171">
    <property type="component" value="Unassembled WGS sequence"/>
</dbReference>
<gene>
    <name evidence="1" type="ORF">BO83DRAFT_458683</name>
</gene>
<reference evidence="1" key="1">
    <citation type="submission" date="2016-12" db="EMBL/GenBank/DDBJ databases">
        <title>The genomes of Aspergillus section Nigri reveals drivers in fungal speciation.</title>
        <authorList>
            <consortium name="DOE Joint Genome Institute"/>
            <person name="Vesth T.C."/>
            <person name="Nybo J."/>
            <person name="Theobald S."/>
            <person name="Brandl J."/>
            <person name="Frisvad J.C."/>
            <person name="Nielsen K.F."/>
            <person name="Lyhne E.K."/>
            <person name="Kogle M.E."/>
            <person name="Kuo A."/>
            <person name="Riley R."/>
            <person name="Clum A."/>
            <person name="Nolan M."/>
            <person name="Lipzen A."/>
            <person name="Salamov A."/>
            <person name="Henrissat B."/>
            <person name="Wiebenga A."/>
            <person name="De vries R.P."/>
            <person name="Grigoriev I.V."/>
            <person name="Mortensen U.H."/>
            <person name="Andersen M.R."/>
            <person name="Baker S.E."/>
        </authorList>
    </citation>
    <scope>NUCLEOTIDE SEQUENCE</scope>
    <source>
        <strain evidence="1">CBS 122712</strain>
    </source>
</reference>
<dbReference type="VEuPathDB" id="FungiDB:BO83DRAFT_458683"/>
<keyword evidence="2" id="KW-1185">Reference proteome</keyword>
<dbReference type="GeneID" id="37059104"/>
<evidence type="ECO:0000313" key="2">
    <source>
        <dbReference type="Proteomes" id="UP000246171"/>
    </source>
</evidence>
<dbReference type="RefSeq" id="XP_025382321.1">
    <property type="nucleotide sequence ID" value="XM_025537142.1"/>
</dbReference>
<proteinExistence type="predicted"/>
<protein>
    <submittedName>
        <fullName evidence="1">Uncharacterized protein</fullName>
    </submittedName>
</protein>
<accession>A0A317ULZ8</accession>
<dbReference type="EMBL" id="MSFU01000045">
    <property type="protein sequence ID" value="PWY62419.1"/>
    <property type="molecule type" value="Genomic_DNA"/>
</dbReference>
<evidence type="ECO:0000313" key="1">
    <source>
        <dbReference type="EMBL" id="PWY62419.1"/>
    </source>
</evidence>
<organism evidence="1 2">
    <name type="scientific">Aspergillus eucalypticola (strain CBS 122712 / IBT 29274)</name>
    <dbReference type="NCBI Taxonomy" id="1448314"/>
    <lineage>
        <taxon>Eukaryota</taxon>
        <taxon>Fungi</taxon>
        <taxon>Dikarya</taxon>
        <taxon>Ascomycota</taxon>
        <taxon>Pezizomycotina</taxon>
        <taxon>Eurotiomycetes</taxon>
        <taxon>Eurotiomycetidae</taxon>
        <taxon>Eurotiales</taxon>
        <taxon>Aspergillaceae</taxon>
        <taxon>Aspergillus</taxon>
        <taxon>Aspergillus subgen. Circumdati</taxon>
    </lineage>
</organism>
<sequence>MNMTECVSTTILSFGGSFLKEKSPYERCKFVHEIYKDIIILTGCDKKPSTKLPRAVILDCVTSSLYTATYGAGGNRLAFIIANKREE</sequence>